<sequence>MPRLARGLVRWIKRFLTSRRRAVGWFTINASRPWPDNRAVLLPFMQLSYAWHSFFLRPFVTKMAHIVRRLTN</sequence>
<dbReference type="AlphaFoldDB" id="A0AAX2HAT4"/>
<proteinExistence type="predicted"/>
<evidence type="ECO:0000313" key="2">
    <source>
        <dbReference type="Proteomes" id="UP000219564"/>
    </source>
</evidence>
<evidence type="ECO:0000313" key="1">
    <source>
        <dbReference type="EMBL" id="SOB53442.1"/>
    </source>
</evidence>
<organism evidence="1 2">
    <name type="scientific">Pseudomonas lundensis</name>
    <dbReference type="NCBI Taxonomy" id="86185"/>
    <lineage>
        <taxon>Bacteria</taxon>
        <taxon>Pseudomonadati</taxon>
        <taxon>Pseudomonadota</taxon>
        <taxon>Gammaproteobacteria</taxon>
        <taxon>Pseudomonadales</taxon>
        <taxon>Pseudomonadaceae</taxon>
        <taxon>Pseudomonas</taxon>
    </lineage>
</organism>
<protein>
    <submittedName>
        <fullName evidence="1">Uncharacterized protein</fullName>
    </submittedName>
</protein>
<accession>A0AAX2HAT4</accession>
<dbReference type="EMBL" id="OBKZ01000029">
    <property type="protein sequence ID" value="SOB53442.1"/>
    <property type="molecule type" value="Genomic_DNA"/>
</dbReference>
<name>A0AAX2HAT4_9PSED</name>
<gene>
    <name evidence="1" type="ORF">PLUA15_350012</name>
</gene>
<reference evidence="1 2" key="1">
    <citation type="submission" date="2017-08" db="EMBL/GenBank/DDBJ databases">
        <authorList>
            <person name="Chaillou S."/>
        </authorList>
    </citation>
    <scope>NUCLEOTIDE SEQUENCE [LARGE SCALE GENOMIC DNA]</scope>
    <source>
        <strain evidence="1 2">MFPA15A1205</strain>
    </source>
</reference>
<dbReference type="Proteomes" id="UP000219564">
    <property type="component" value="Unassembled WGS sequence"/>
</dbReference>
<comment type="caution">
    <text evidence="1">The sequence shown here is derived from an EMBL/GenBank/DDBJ whole genome shotgun (WGS) entry which is preliminary data.</text>
</comment>